<reference evidence="2 3" key="1">
    <citation type="submission" date="2020-07" db="EMBL/GenBank/DDBJ databases">
        <title>Telomere length de novo assembly of all 7 chromosomes of the fungus, Metarhizium brunneum, using a novel assembly pipeline.</title>
        <authorList>
            <person name="Saud z."/>
            <person name="Kortsinoglou A."/>
            <person name="Kouvelis V.N."/>
            <person name="Butt T.M."/>
        </authorList>
    </citation>
    <scope>NUCLEOTIDE SEQUENCE [LARGE SCALE GENOMIC DNA]</scope>
    <source>
        <strain evidence="2 3">4556</strain>
    </source>
</reference>
<accession>A0A7D5V2X0</accession>
<keyword evidence="3" id="KW-1185">Reference proteome</keyword>
<dbReference type="RefSeq" id="XP_065987479.1">
    <property type="nucleotide sequence ID" value="XM_066131398.1"/>
</dbReference>
<sequence>METSPGVDNGSGSRDASVGLRNGLLCGDHGQEQDRTRNKNF</sequence>
<feature type="region of interest" description="Disordered" evidence="1">
    <location>
        <begin position="1"/>
        <end position="41"/>
    </location>
</feature>
<dbReference type="Proteomes" id="UP000510686">
    <property type="component" value="Chromosome 5"/>
</dbReference>
<dbReference type="AlphaFoldDB" id="A0A7D5V2X0"/>
<protein>
    <submittedName>
        <fullName evidence="2">Uncharacterized protein</fullName>
    </submittedName>
</protein>
<evidence type="ECO:0000313" key="3">
    <source>
        <dbReference type="Proteomes" id="UP000510686"/>
    </source>
</evidence>
<dbReference type="KEGG" id="mbrn:90968115"/>
<dbReference type="GeneID" id="90968115"/>
<evidence type="ECO:0000313" key="2">
    <source>
        <dbReference type="EMBL" id="QLI72471.1"/>
    </source>
</evidence>
<organism evidence="2 3">
    <name type="scientific">Metarhizium brunneum</name>
    <dbReference type="NCBI Taxonomy" id="500148"/>
    <lineage>
        <taxon>Eukaryota</taxon>
        <taxon>Fungi</taxon>
        <taxon>Dikarya</taxon>
        <taxon>Ascomycota</taxon>
        <taxon>Pezizomycotina</taxon>
        <taxon>Sordariomycetes</taxon>
        <taxon>Hypocreomycetidae</taxon>
        <taxon>Hypocreales</taxon>
        <taxon>Clavicipitaceae</taxon>
        <taxon>Metarhizium</taxon>
    </lineage>
</organism>
<proteinExistence type="predicted"/>
<evidence type="ECO:0000256" key="1">
    <source>
        <dbReference type="SAM" id="MobiDB-lite"/>
    </source>
</evidence>
<gene>
    <name evidence="2" type="ORF">G6M90_00g091350</name>
</gene>
<name>A0A7D5V2X0_9HYPO</name>
<feature type="compositionally biased region" description="Basic and acidic residues" evidence="1">
    <location>
        <begin position="29"/>
        <end position="41"/>
    </location>
</feature>
<dbReference type="EMBL" id="CP058936">
    <property type="protein sequence ID" value="QLI72471.1"/>
    <property type="molecule type" value="Genomic_DNA"/>
</dbReference>